<reference evidence="2" key="1">
    <citation type="journal article" date="2017" name="Mycologia">
        <title>Fusarium algeriense, sp. nov., a novel toxigenic crown rot pathogen of durum wheat from Algeria is nested in the Fusarium burgessii species complex.</title>
        <authorList>
            <person name="Laraba I."/>
            <person name="Keddad A."/>
            <person name="Boureghda H."/>
            <person name="Abdallah N."/>
            <person name="Vaughan M.M."/>
            <person name="Proctor R.H."/>
            <person name="Busman M."/>
            <person name="O'Donnell K."/>
        </authorList>
    </citation>
    <scope>NUCLEOTIDE SEQUENCE</scope>
    <source>
        <strain evidence="2">NRRL 25174</strain>
    </source>
</reference>
<gene>
    <name evidence="2" type="ORF">FBEOM_3259</name>
</gene>
<dbReference type="AlphaFoldDB" id="A0A9P5AQD4"/>
<comment type="caution">
    <text evidence="2">The sequence shown here is derived from an EMBL/GenBank/DDBJ whole genome shotgun (WGS) entry which is preliminary data.</text>
</comment>
<feature type="region of interest" description="Disordered" evidence="1">
    <location>
        <begin position="1"/>
        <end position="20"/>
    </location>
</feature>
<evidence type="ECO:0000313" key="2">
    <source>
        <dbReference type="EMBL" id="KAF4342797.1"/>
    </source>
</evidence>
<sequence length="235" mass="26438">MDSNHLGSNTGPPGYTDNELTDTTPQLSMCNCPRCDAMATNWTPCAFLYPSPLVSPVLHLSFPPAYPCDQTVSTVPAAGRELCQSTIINSPASSSFHGEWPNSFAGLHQVAGNEPFNLPQVSETQKLHENPRQQASSQKLQFLAPWSTTEHFPTKDTKALSNETKLLDCLAPEDRFIVECKLKGMKWKFVPAEYERYWKRKGLSTLRKKLTKVNKKYPDLKQILIDRKRRRALSG</sequence>
<evidence type="ECO:0000313" key="3">
    <source>
        <dbReference type="Proteomes" id="UP000730481"/>
    </source>
</evidence>
<keyword evidence="3" id="KW-1185">Reference proteome</keyword>
<proteinExistence type="predicted"/>
<accession>A0A9P5AQD4</accession>
<dbReference type="EMBL" id="PVQB02000120">
    <property type="protein sequence ID" value="KAF4342797.1"/>
    <property type="molecule type" value="Genomic_DNA"/>
</dbReference>
<organism evidence="2 3">
    <name type="scientific">Fusarium beomiforme</name>
    <dbReference type="NCBI Taxonomy" id="44412"/>
    <lineage>
        <taxon>Eukaryota</taxon>
        <taxon>Fungi</taxon>
        <taxon>Dikarya</taxon>
        <taxon>Ascomycota</taxon>
        <taxon>Pezizomycotina</taxon>
        <taxon>Sordariomycetes</taxon>
        <taxon>Hypocreomycetidae</taxon>
        <taxon>Hypocreales</taxon>
        <taxon>Nectriaceae</taxon>
        <taxon>Fusarium</taxon>
        <taxon>Fusarium burgessii species complex</taxon>
    </lineage>
</organism>
<reference evidence="2" key="2">
    <citation type="submission" date="2020-02" db="EMBL/GenBank/DDBJ databases">
        <title>Identification and distribution of gene clusters putatively required for synthesis of sphingolipid metabolism inhibitors in phylogenetically diverse species of the filamentous fungus Fusarium.</title>
        <authorList>
            <person name="Kim H.-S."/>
            <person name="Busman M."/>
            <person name="Brown D.W."/>
            <person name="Divon H."/>
            <person name="Uhlig S."/>
            <person name="Proctor R.H."/>
        </authorList>
    </citation>
    <scope>NUCLEOTIDE SEQUENCE</scope>
    <source>
        <strain evidence="2">NRRL 25174</strain>
    </source>
</reference>
<name>A0A9P5AQD4_9HYPO</name>
<dbReference type="Proteomes" id="UP000730481">
    <property type="component" value="Unassembled WGS sequence"/>
</dbReference>
<protein>
    <submittedName>
        <fullName evidence="2">Uncharacterized protein</fullName>
    </submittedName>
</protein>
<evidence type="ECO:0000256" key="1">
    <source>
        <dbReference type="SAM" id="MobiDB-lite"/>
    </source>
</evidence>
<dbReference type="OrthoDB" id="5000174at2759"/>
<feature type="compositionally biased region" description="Polar residues" evidence="1">
    <location>
        <begin position="1"/>
        <end position="11"/>
    </location>
</feature>